<keyword evidence="3" id="KW-0521">NADP</keyword>
<dbReference type="AlphaFoldDB" id="A0A2V1D2K8"/>
<dbReference type="PANTHER" id="PTHR10572">
    <property type="entry name" value="3-HYDROXY-3-METHYLGLUTARYL-COENZYME A REDUCTASE"/>
    <property type="match status" value="1"/>
</dbReference>
<dbReference type="GO" id="GO:0004420">
    <property type="term" value="F:hydroxymethylglutaryl-CoA reductase (NADPH) activity"/>
    <property type="evidence" value="ECO:0007669"/>
    <property type="project" value="UniProtKB-EC"/>
</dbReference>
<dbReference type="InterPro" id="IPR004554">
    <property type="entry name" value="HMG_CoA_Rdtase_eu_arc"/>
</dbReference>
<keyword evidence="4" id="KW-0560">Oxidoreductase</keyword>
<dbReference type="GO" id="GO:0008299">
    <property type="term" value="P:isoprenoid biosynthetic process"/>
    <property type="evidence" value="ECO:0007669"/>
    <property type="project" value="InterPro"/>
</dbReference>
<dbReference type="EMBL" id="KZ805703">
    <property type="protein sequence ID" value="PVH92248.1"/>
    <property type="molecule type" value="Genomic_DNA"/>
</dbReference>
<comment type="similarity">
    <text evidence="1">Belongs to the HMG-CoA reductase family.</text>
</comment>
<dbReference type="STRING" id="97972.A0A2V1D2K8"/>
<dbReference type="Pfam" id="PF00368">
    <property type="entry name" value="HMG-CoA_red"/>
    <property type="match status" value="1"/>
</dbReference>
<dbReference type="Proteomes" id="UP000244855">
    <property type="component" value="Unassembled WGS sequence"/>
</dbReference>
<dbReference type="OrthoDB" id="310654at2759"/>
<dbReference type="InterPro" id="IPR009029">
    <property type="entry name" value="HMG_CoA_Rdtase_sub-bd_dom_sf"/>
</dbReference>
<dbReference type="EC" id="1.1.1.34" evidence="2"/>
<keyword evidence="5" id="KW-0812">Transmembrane</keyword>
<name>A0A2V1D2K8_9PLEO</name>
<evidence type="ECO:0000313" key="7">
    <source>
        <dbReference type="Proteomes" id="UP000244855"/>
    </source>
</evidence>
<sequence>MNATYRGREFDAVLPKVQQAYSEFSDSSTKINIENAVGFIKVPVGLAGPLRIQDGESVDDKFFAPLATVEPTLVASCSRGCKALTQCGGVEFHVLSEGMSRAPLFSFPTPKEAVAFAKQVPRLHKQFAADAERTSRYARLQKVTPHVVGSNVHVKFDYYCGDAAGQNMVTIATQEACDRFLQTNTAKELGVCDFIIEGEMASDKKASWGNVKEPRGVQVIAWSELTNAACEEVLGCSTQRLYNVFMSVREGQVRNGQLGSNVNTANVVAAMFIACGQDAGSVAEASWSHFTCSYDEETKKLKLSLFFPSLPVGVVGGGTSYAAQKASLELLKCRGPGTKRRLAGLIVAFALALDISTTAAVATGTFTQSHKRLARRATEVRSVL</sequence>
<evidence type="ECO:0000313" key="6">
    <source>
        <dbReference type="EMBL" id="PVH92248.1"/>
    </source>
</evidence>
<keyword evidence="7" id="KW-1185">Reference proteome</keyword>
<dbReference type="GO" id="GO:0015936">
    <property type="term" value="P:coenzyme A metabolic process"/>
    <property type="evidence" value="ECO:0007669"/>
    <property type="project" value="InterPro"/>
</dbReference>
<dbReference type="Gene3D" id="3.30.70.420">
    <property type="entry name" value="Hydroxymethylglutaryl-CoA reductase, class I/II, NAD/NADP-binding domain"/>
    <property type="match status" value="1"/>
</dbReference>
<keyword evidence="5" id="KW-1133">Transmembrane helix</keyword>
<dbReference type="Gene3D" id="3.90.770.10">
    <property type="entry name" value="3-hydroxy-3-methylglutaryl-coenzyme A Reductase, Chain A, domain 2"/>
    <property type="match status" value="1"/>
</dbReference>
<evidence type="ECO:0000256" key="5">
    <source>
        <dbReference type="SAM" id="Phobius"/>
    </source>
</evidence>
<keyword evidence="5" id="KW-0472">Membrane</keyword>
<evidence type="ECO:0000256" key="3">
    <source>
        <dbReference type="ARBA" id="ARBA00022857"/>
    </source>
</evidence>
<dbReference type="PRINTS" id="PR00071">
    <property type="entry name" value="HMGCOARDTASE"/>
</dbReference>
<dbReference type="SUPFAM" id="SSF56542">
    <property type="entry name" value="Substrate-binding domain of HMG-CoA reductase"/>
    <property type="match status" value="1"/>
</dbReference>
<dbReference type="PANTHER" id="PTHR10572:SF24">
    <property type="entry name" value="3-HYDROXY-3-METHYLGLUTARYL-COENZYME A REDUCTASE"/>
    <property type="match status" value="1"/>
</dbReference>
<accession>A0A2V1D2K8</accession>
<dbReference type="InterPro" id="IPR002202">
    <property type="entry name" value="HMG_CoA_Rdtase"/>
</dbReference>
<dbReference type="PROSITE" id="PS00318">
    <property type="entry name" value="HMG_COA_REDUCTASE_2"/>
    <property type="match status" value="1"/>
</dbReference>
<organism evidence="6 7">
    <name type="scientific">Periconia macrospinosa</name>
    <dbReference type="NCBI Taxonomy" id="97972"/>
    <lineage>
        <taxon>Eukaryota</taxon>
        <taxon>Fungi</taxon>
        <taxon>Dikarya</taxon>
        <taxon>Ascomycota</taxon>
        <taxon>Pezizomycotina</taxon>
        <taxon>Dothideomycetes</taxon>
        <taxon>Pleosporomycetidae</taxon>
        <taxon>Pleosporales</taxon>
        <taxon>Massarineae</taxon>
        <taxon>Periconiaceae</taxon>
        <taxon>Periconia</taxon>
    </lineage>
</organism>
<dbReference type="SUPFAM" id="SSF55035">
    <property type="entry name" value="NAD-binding domain of HMG-CoA reductase"/>
    <property type="match status" value="1"/>
</dbReference>
<reference evidence="6 7" key="1">
    <citation type="journal article" date="2018" name="Sci. Rep.">
        <title>Comparative genomics provides insights into the lifestyle and reveals functional heterogeneity of dark septate endophytic fungi.</title>
        <authorList>
            <person name="Knapp D.G."/>
            <person name="Nemeth J.B."/>
            <person name="Barry K."/>
            <person name="Hainaut M."/>
            <person name="Henrissat B."/>
            <person name="Johnson J."/>
            <person name="Kuo A."/>
            <person name="Lim J.H.P."/>
            <person name="Lipzen A."/>
            <person name="Nolan M."/>
            <person name="Ohm R.A."/>
            <person name="Tamas L."/>
            <person name="Grigoriev I.V."/>
            <person name="Spatafora J.W."/>
            <person name="Nagy L.G."/>
            <person name="Kovacs G.M."/>
        </authorList>
    </citation>
    <scope>NUCLEOTIDE SEQUENCE [LARGE SCALE GENOMIC DNA]</scope>
    <source>
        <strain evidence="6 7">DSE2036</strain>
    </source>
</reference>
<evidence type="ECO:0000256" key="1">
    <source>
        <dbReference type="ARBA" id="ARBA00007661"/>
    </source>
</evidence>
<gene>
    <name evidence="6" type="ORF">DM02DRAFT_295705</name>
</gene>
<dbReference type="InterPro" id="IPR023074">
    <property type="entry name" value="HMG_CoA_Rdtase_cat_sf"/>
</dbReference>
<dbReference type="PROSITE" id="PS50065">
    <property type="entry name" value="HMG_COA_REDUCTASE_4"/>
    <property type="match status" value="1"/>
</dbReference>
<dbReference type="CDD" id="cd00643">
    <property type="entry name" value="HMG-CoA_reductase_classI"/>
    <property type="match status" value="1"/>
</dbReference>
<feature type="transmembrane region" description="Helical" evidence="5">
    <location>
        <begin position="342"/>
        <end position="366"/>
    </location>
</feature>
<proteinExistence type="inferred from homology"/>
<evidence type="ECO:0000256" key="4">
    <source>
        <dbReference type="ARBA" id="ARBA00023002"/>
    </source>
</evidence>
<dbReference type="InterPro" id="IPR009023">
    <property type="entry name" value="HMG_CoA_Rdtase_NAD(P)-bd_sf"/>
</dbReference>
<dbReference type="InterPro" id="IPR023076">
    <property type="entry name" value="HMG_CoA_Rdtase_CS"/>
</dbReference>
<protein>
    <recommendedName>
        <fullName evidence="2">hydroxymethylglutaryl-CoA reductase (NADPH)</fullName>
        <ecNumber evidence="2">1.1.1.34</ecNumber>
    </recommendedName>
</protein>
<evidence type="ECO:0000256" key="2">
    <source>
        <dbReference type="ARBA" id="ARBA00012999"/>
    </source>
</evidence>